<evidence type="ECO:0000256" key="7">
    <source>
        <dbReference type="ARBA" id="ARBA00023316"/>
    </source>
</evidence>
<dbReference type="FunFam" id="2.160.20.10:FF:000004">
    <property type="entry name" value="Pectin lyase-like superfamily protein"/>
    <property type="match status" value="1"/>
</dbReference>
<dbReference type="SUPFAM" id="SSF51126">
    <property type="entry name" value="Pectin lyase-like"/>
    <property type="match status" value="1"/>
</dbReference>
<evidence type="ECO:0000256" key="8">
    <source>
        <dbReference type="PROSITE-ProRule" id="PRU10052"/>
    </source>
</evidence>
<protein>
    <recommendedName>
        <fullName evidence="13">Polygalacturonase</fullName>
    </recommendedName>
</protein>
<dbReference type="InterPro" id="IPR006626">
    <property type="entry name" value="PbH1"/>
</dbReference>
<evidence type="ECO:0000313" key="11">
    <source>
        <dbReference type="EMBL" id="CDP04348.1"/>
    </source>
</evidence>
<keyword evidence="12" id="KW-1185">Reference proteome</keyword>
<dbReference type="OrthoDB" id="187139at2759"/>
<evidence type="ECO:0000256" key="3">
    <source>
        <dbReference type="ARBA" id="ARBA00022512"/>
    </source>
</evidence>
<keyword evidence="7" id="KW-0961">Cell wall biogenesis/degradation</keyword>
<dbReference type="GO" id="GO:0004650">
    <property type="term" value="F:polygalacturonase activity"/>
    <property type="evidence" value="ECO:0007669"/>
    <property type="project" value="InterPro"/>
</dbReference>
<dbReference type="PANTHER" id="PTHR31375">
    <property type="match status" value="1"/>
</dbReference>
<dbReference type="Proteomes" id="UP000295252">
    <property type="component" value="Chromosome XI"/>
</dbReference>
<evidence type="ECO:0000256" key="9">
    <source>
        <dbReference type="RuleBase" id="RU361169"/>
    </source>
</evidence>
<dbReference type="InterPro" id="IPR011050">
    <property type="entry name" value="Pectin_lyase_fold/virulence"/>
</dbReference>
<name>A0A068U9R1_COFCA</name>
<dbReference type="STRING" id="49390.A0A068U9R1"/>
<evidence type="ECO:0000256" key="4">
    <source>
        <dbReference type="ARBA" id="ARBA00022525"/>
    </source>
</evidence>
<dbReference type="GO" id="GO:0071555">
    <property type="term" value="P:cell wall organization"/>
    <property type="evidence" value="ECO:0007669"/>
    <property type="project" value="UniProtKB-KW"/>
</dbReference>
<dbReference type="Gramene" id="CDP04348">
    <property type="protein sequence ID" value="CDP04348"/>
    <property type="gene ID" value="GSCOC_T00017706001"/>
</dbReference>
<comment type="similarity">
    <text evidence="2 9">Belongs to the glycosyl hydrolase 28 family.</text>
</comment>
<dbReference type="InParanoid" id="A0A068U9R1"/>
<feature type="active site" evidence="8">
    <location>
        <position position="242"/>
    </location>
</feature>
<accession>A0A068U9R1</accession>
<sequence>MARALGTTLLCSWLFFTCIVQAQTGPIDVTQLGAKPDGSADMSQVLADAWKQACNSTTPSTILIPKGTFLLKEASLAGPCKAPVEVQIQGTVKAPEDPAQITKDKEWMSIIYVDQLTLSGGGTLDGQGAKAWTQNECRVKTECSKLPNTLSLNFVNNTVIRDLTSLNSKLFHVNLFGCNNITFQHFTIIAPGDSPNTDGIHIGHSTGVVITDSNIGTGDDCISIGDGAKQVNISKVTCGPGHGISVGSLGRYDNELPVEGIFVTDCTISGTLNGVRVKSWPASKSGSATNMHFEGIIMQNVSNPVIIDQEYCPNNQCTNTAPSSVKIAQVSFKNITGTSATPAAVTLLCSKSIPCEGVEVADIDLAYNGNQGSVSSNCANVKPALSGKLNPPICANATVPAQAA</sequence>
<dbReference type="SMART" id="SM00710">
    <property type="entry name" value="PbH1"/>
    <property type="match status" value="5"/>
</dbReference>
<dbReference type="InterPro" id="IPR012334">
    <property type="entry name" value="Pectin_lyas_fold"/>
</dbReference>
<dbReference type="InterPro" id="IPR000743">
    <property type="entry name" value="Glyco_hydro_28"/>
</dbReference>
<keyword evidence="4" id="KW-0964">Secreted</keyword>
<feature type="signal peptide" evidence="10">
    <location>
        <begin position="1"/>
        <end position="22"/>
    </location>
</feature>
<feature type="chain" id="PRO_5001654610" description="Polygalacturonase" evidence="10">
    <location>
        <begin position="23"/>
        <end position="404"/>
    </location>
</feature>
<evidence type="ECO:0000256" key="5">
    <source>
        <dbReference type="ARBA" id="ARBA00022801"/>
    </source>
</evidence>
<dbReference type="PhylomeDB" id="A0A068U9R1"/>
<gene>
    <name evidence="11" type="ORF">GSCOC_T00017706001</name>
</gene>
<reference evidence="12" key="1">
    <citation type="journal article" date="2014" name="Science">
        <title>The coffee genome provides insight into the convergent evolution of caffeine biosynthesis.</title>
        <authorList>
            <person name="Denoeud F."/>
            <person name="Carretero-Paulet L."/>
            <person name="Dereeper A."/>
            <person name="Droc G."/>
            <person name="Guyot R."/>
            <person name="Pietrella M."/>
            <person name="Zheng C."/>
            <person name="Alberti A."/>
            <person name="Anthony F."/>
            <person name="Aprea G."/>
            <person name="Aury J.M."/>
            <person name="Bento P."/>
            <person name="Bernard M."/>
            <person name="Bocs S."/>
            <person name="Campa C."/>
            <person name="Cenci A."/>
            <person name="Combes M.C."/>
            <person name="Crouzillat D."/>
            <person name="Da Silva C."/>
            <person name="Daddiego L."/>
            <person name="De Bellis F."/>
            <person name="Dussert S."/>
            <person name="Garsmeur O."/>
            <person name="Gayraud T."/>
            <person name="Guignon V."/>
            <person name="Jahn K."/>
            <person name="Jamilloux V."/>
            <person name="Joet T."/>
            <person name="Labadie K."/>
            <person name="Lan T."/>
            <person name="Leclercq J."/>
            <person name="Lepelley M."/>
            <person name="Leroy T."/>
            <person name="Li L.T."/>
            <person name="Librado P."/>
            <person name="Lopez L."/>
            <person name="Munoz A."/>
            <person name="Noel B."/>
            <person name="Pallavicini A."/>
            <person name="Perrotta G."/>
            <person name="Poncet V."/>
            <person name="Pot D."/>
            <person name="Priyono X."/>
            <person name="Rigoreau M."/>
            <person name="Rouard M."/>
            <person name="Rozas J."/>
            <person name="Tranchant-Dubreuil C."/>
            <person name="VanBuren R."/>
            <person name="Zhang Q."/>
            <person name="Andrade A.C."/>
            <person name="Argout X."/>
            <person name="Bertrand B."/>
            <person name="de Kochko A."/>
            <person name="Graziosi G."/>
            <person name="Henry R.J."/>
            <person name="Jayarama X."/>
            <person name="Ming R."/>
            <person name="Nagai C."/>
            <person name="Rounsley S."/>
            <person name="Sankoff D."/>
            <person name="Giuliano G."/>
            <person name="Albert V.A."/>
            <person name="Wincker P."/>
            <person name="Lashermes P."/>
        </authorList>
    </citation>
    <scope>NUCLEOTIDE SEQUENCE [LARGE SCALE GENOMIC DNA]</scope>
    <source>
        <strain evidence="12">cv. DH200-94</strain>
    </source>
</reference>
<dbReference type="FunCoup" id="A0A068U9R1">
    <property type="interactions" value="110"/>
</dbReference>
<dbReference type="PROSITE" id="PS00502">
    <property type="entry name" value="POLYGALACTURONASE"/>
    <property type="match status" value="1"/>
</dbReference>
<evidence type="ECO:0000256" key="10">
    <source>
        <dbReference type="SAM" id="SignalP"/>
    </source>
</evidence>
<evidence type="ECO:0000256" key="2">
    <source>
        <dbReference type="ARBA" id="ARBA00008834"/>
    </source>
</evidence>
<comment type="subcellular location">
    <subcellularLocation>
        <location evidence="1">Secreted</location>
        <location evidence="1">Cell wall</location>
    </subcellularLocation>
</comment>
<keyword evidence="6 9" id="KW-0326">Glycosidase</keyword>
<dbReference type="AlphaFoldDB" id="A0A068U9R1"/>
<keyword evidence="10" id="KW-0732">Signal</keyword>
<dbReference type="GO" id="GO:0005975">
    <property type="term" value="P:carbohydrate metabolic process"/>
    <property type="evidence" value="ECO:0007669"/>
    <property type="project" value="InterPro"/>
</dbReference>
<proteinExistence type="inferred from homology"/>
<evidence type="ECO:0000256" key="6">
    <source>
        <dbReference type="ARBA" id="ARBA00023295"/>
    </source>
</evidence>
<dbReference type="Gene3D" id="2.160.20.10">
    <property type="entry name" value="Single-stranded right-handed beta-helix, Pectin lyase-like"/>
    <property type="match status" value="1"/>
</dbReference>
<keyword evidence="3" id="KW-0134">Cell wall</keyword>
<evidence type="ECO:0000313" key="12">
    <source>
        <dbReference type="Proteomes" id="UP000295252"/>
    </source>
</evidence>
<evidence type="ECO:0008006" key="13">
    <source>
        <dbReference type="Google" id="ProtNLM"/>
    </source>
</evidence>
<organism evidence="11 12">
    <name type="scientific">Coffea canephora</name>
    <name type="common">Robusta coffee</name>
    <dbReference type="NCBI Taxonomy" id="49390"/>
    <lineage>
        <taxon>Eukaryota</taxon>
        <taxon>Viridiplantae</taxon>
        <taxon>Streptophyta</taxon>
        <taxon>Embryophyta</taxon>
        <taxon>Tracheophyta</taxon>
        <taxon>Spermatophyta</taxon>
        <taxon>Magnoliopsida</taxon>
        <taxon>eudicotyledons</taxon>
        <taxon>Gunneridae</taxon>
        <taxon>Pentapetalae</taxon>
        <taxon>asterids</taxon>
        <taxon>lamiids</taxon>
        <taxon>Gentianales</taxon>
        <taxon>Rubiaceae</taxon>
        <taxon>Ixoroideae</taxon>
        <taxon>Gardenieae complex</taxon>
        <taxon>Bertiereae - Coffeeae clade</taxon>
        <taxon>Coffeeae</taxon>
        <taxon>Coffea</taxon>
    </lineage>
</organism>
<keyword evidence="5 9" id="KW-0378">Hydrolase</keyword>
<dbReference type="OMA" id="WEQDVND"/>
<dbReference type="Pfam" id="PF00295">
    <property type="entry name" value="Glyco_hydro_28"/>
    <property type="match status" value="1"/>
</dbReference>
<dbReference type="EMBL" id="HG739096">
    <property type="protein sequence ID" value="CDP04348.1"/>
    <property type="molecule type" value="Genomic_DNA"/>
</dbReference>
<evidence type="ECO:0000256" key="1">
    <source>
        <dbReference type="ARBA" id="ARBA00004191"/>
    </source>
</evidence>